<dbReference type="EMBL" id="BMFQ01000002">
    <property type="protein sequence ID" value="GGG45024.1"/>
    <property type="molecule type" value="Genomic_DNA"/>
</dbReference>
<dbReference type="AlphaFoldDB" id="A0A917LMJ3"/>
<comment type="caution">
    <text evidence="1">The sequence shown here is derived from an EMBL/GenBank/DDBJ whole genome shotgun (WGS) entry which is preliminary data.</text>
</comment>
<reference evidence="1" key="2">
    <citation type="submission" date="2020-09" db="EMBL/GenBank/DDBJ databases">
        <authorList>
            <person name="Sun Q."/>
            <person name="Zhou Y."/>
        </authorList>
    </citation>
    <scope>NUCLEOTIDE SEQUENCE</scope>
    <source>
        <strain evidence="1">CGMCC 1.12751</strain>
    </source>
</reference>
<proteinExistence type="predicted"/>
<accession>A0A917LMJ3</accession>
<sequence length="373" mass="42976">MRILILLPILIVTLTAKAQQLVLNDGLIAQYTQEAILPLTDEIYALVKDSTAFLYNVNGAVPYKASKLKDSYILNTVENKLYNIKLVPNFVDQIEDDTQELITLVTYVYEVNYATVDKAKTNDLVKQYGYLIPKKAVSETFRFNETLNIEDSYSMSIYQDKHLSLPSHYIRIDKNNILALHANGDLVLNEVKEHKVTREKKWSDFNGSINIVSSVKIGDVARINFQHYQENSDTVVSIWSTINLKTQAFVPVDLKDFNTNLENLQAQDVALLNSVPYFYKAINASNMRLFVLPDRNFVWLDDESYYYGSDDLSKYVTMNMEGKSYDLSAHAYIFNYPSRIIRAIAPQEIDKIRILEEVYVKNKHKIESERCKN</sequence>
<evidence type="ECO:0000313" key="2">
    <source>
        <dbReference type="Proteomes" id="UP000625976"/>
    </source>
</evidence>
<reference evidence="1" key="1">
    <citation type="journal article" date="2014" name="Int. J. Syst. Evol. Microbiol.">
        <title>Complete genome sequence of Corynebacterium casei LMG S-19264T (=DSM 44701T), isolated from a smear-ripened cheese.</title>
        <authorList>
            <consortium name="US DOE Joint Genome Institute (JGI-PGF)"/>
            <person name="Walter F."/>
            <person name="Albersmeier A."/>
            <person name="Kalinowski J."/>
            <person name="Ruckert C."/>
        </authorList>
    </citation>
    <scope>NUCLEOTIDE SEQUENCE</scope>
    <source>
        <strain evidence="1">CGMCC 1.12751</strain>
    </source>
</reference>
<gene>
    <name evidence="1" type="ORF">GCM10010976_15780</name>
</gene>
<dbReference type="Proteomes" id="UP000625976">
    <property type="component" value="Unassembled WGS sequence"/>
</dbReference>
<protein>
    <submittedName>
        <fullName evidence="1">Uncharacterized protein</fullName>
    </submittedName>
</protein>
<dbReference type="RefSeq" id="WP_188463594.1">
    <property type="nucleotide sequence ID" value="NZ_BMFQ01000002.1"/>
</dbReference>
<name>A0A917LMJ3_9FLAO</name>
<organism evidence="1 2">
    <name type="scientific">Bizionia arctica</name>
    <dbReference type="NCBI Taxonomy" id="1495645"/>
    <lineage>
        <taxon>Bacteria</taxon>
        <taxon>Pseudomonadati</taxon>
        <taxon>Bacteroidota</taxon>
        <taxon>Flavobacteriia</taxon>
        <taxon>Flavobacteriales</taxon>
        <taxon>Flavobacteriaceae</taxon>
        <taxon>Bizionia</taxon>
    </lineage>
</organism>
<keyword evidence="2" id="KW-1185">Reference proteome</keyword>
<evidence type="ECO:0000313" key="1">
    <source>
        <dbReference type="EMBL" id="GGG45024.1"/>
    </source>
</evidence>